<evidence type="ECO:0000313" key="1">
    <source>
        <dbReference type="EMBL" id="RSH80373.1"/>
    </source>
</evidence>
<name>A0A427XNI8_9TREE</name>
<reference evidence="1 2" key="1">
    <citation type="submission" date="2018-11" db="EMBL/GenBank/DDBJ databases">
        <title>Genome sequence of Apiotrichum porosum DSM 27194.</title>
        <authorList>
            <person name="Aliyu H."/>
            <person name="Gorte O."/>
            <person name="Ochsenreither K."/>
        </authorList>
    </citation>
    <scope>NUCLEOTIDE SEQUENCE [LARGE SCALE GENOMIC DNA]</scope>
    <source>
        <strain evidence="1 2">DSM 27194</strain>
    </source>
</reference>
<organism evidence="1 2">
    <name type="scientific">Apiotrichum porosum</name>
    <dbReference type="NCBI Taxonomy" id="105984"/>
    <lineage>
        <taxon>Eukaryota</taxon>
        <taxon>Fungi</taxon>
        <taxon>Dikarya</taxon>
        <taxon>Basidiomycota</taxon>
        <taxon>Agaricomycotina</taxon>
        <taxon>Tremellomycetes</taxon>
        <taxon>Trichosporonales</taxon>
        <taxon>Trichosporonaceae</taxon>
        <taxon>Apiotrichum</taxon>
    </lineage>
</organism>
<evidence type="ECO:0000313" key="2">
    <source>
        <dbReference type="Proteomes" id="UP000279236"/>
    </source>
</evidence>
<sequence>MASVALREMMTVAREEASIMASEGAAVVRATATSEAAVAVRSAGHEALNPVAIREEAAAVAKQAIGTNESSLLSMLGRANPGEVKAISSSTSTVTNTVLSEAGAEASSVSTTSMTVTTETSVVGRVLERDMGVTVKEAMTNAGETGVQETTEQTLEAVQGFFDGKLNNHPVRAGTMASATV</sequence>
<dbReference type="Proteomes" id="UP000279236">
    <property type="component" value="Unassembled WGS sequence"/>
</dbReference>
<dbReference type="EMBL" id="RSCE01000008">
    <property type="protein sequence ID" value="RSH80373.1"/>
    <property type="molecule type" value="Genomic_DNA"/>
</dbReference>
<dbReference type="RefSeq" id="XP_028475320.1">
    <property type="nucleotide sequence ID" value="XM_028624248.1"/>
</dbReference>
<comment type="caution">
    <text evidence="1">The sequence shown here is derived from an EMBL/GenBank/DDBJ whole genome shotgun (WGS) entry which is preliminary data.</text>
</comment>
<protein>
    <submittedName>
        <fullName evidence="1">Uncharacterized protein</fullName>
    </submittedName>
</protein>
<dbReference type="AlphaFoldDB" id="A0A427XNI8"/>
<proteinExistence type="predicted"/>
<keyword evidence="2" id="KW-1185">Reference proteome</keyword>
<dbReference type="GeneID" id="39593492"/>
<dbReference type="OrthoDB" id="2576415at2759"/>
<accession>A0A427XNI8</accession>
<gene>
    <name evidence="1" type="ORF">EHS24_008949</name>
</gene>